<evidence type="ECO:0000313" key="1">
    <source>
        <dbReference type="EMBL" id="RVU46347.1"/>
    </source>
</evidence>
<keyword evidence="2" id="KW-1185">Reference proteome</keyword>
<accession>A0A437RHU4</accession>
<dbReference type="EMBL" id="SACR01000003">
    <property type="protein sequence ID" value="RVU46347.1"/>
    <property type="molecule type" value="Genomic_DNA"/>
</dbReference>
<protein>
    <submittedName>
        <fullName evidence="1">Uncharacterized protein</fullName>
    </submittedName>
</protein>
<dbReference type="AlphaFoldDB" id="A0A437RHU4"/>
<comment type="caution">
    <text evidence="1">The sequence shown here is derived from an EMBL/GenBank/DDBJ whole genome shotgun (WGS) entry which is preliminary data.</text>
</comment>
<evidence type="ECO:0000313" key="2">
    <source>
        <dbReference type="Proteomes" id="UP000285575"/>
    </source>
</evidence>
<reference evidence="1 2" key="1">
    <citation type="submission" date="2019-01" db="EMBL/GenBank/DDBJ databases">
        <authorList>
            <person name="Chen W.-M."/>
        </authorList>
    </citation>
    <scope>NUCLEOTIDE SEQUENCE [LARGE SCALE GENOMIC DNA]</scope>
    <source>
        <strain evidence="1 2">KYPY4</strain>
    </source>
</reference>
<dbReference type="Proteomes" id="UP000285575">
    <property type="component" value="Unassembled WGS sequence"/>
</dbReference>
<sequence>MPQPEARPDSLLQDPHPVTAALAPVLAMPILEMARFRRLMNYEGWEVDLPRMCVDTAYAYQCLATAHTSSDERLRSTAMRLFEAYDRNASPSPLLH</sequence>
<gene>
    <name evidence="1" type="ORF">EOE66_10925</name>
</gene>
<organism evidence="1 2">
    <name type="scientific">Rubrivivax rivuli</name>
    <dbReference type="NCBI Taxonomy" id="1862385"/>
    <lineage>
        <taxon>Bacteria</taxon>
        <taxon>Pseudomonadati</taxon>
        <taxon>Pseudomonadota</taxon>
        <taxon>Betaproteobacteria</taxon>
        <taxon>Burkholderiales</taxon>
        <taxon>Sphaerotilaceae</taxon>
        <taxon>Rubrivivax</taxon>
    </lineage>
</organism>
<proteinExistence type="predicted"/>
<dbReference type="OrthoDB" id="9157000at2"/>
<dbReference type="RefSeq" id="WP_128228710.1">
    <property type="nucleotide sequence ID" value="NZ_SACR01000003.1"/>
</dbReference>
<name>A0A437RHU4_9BURK</name>